<dbReference type="RefSeq" id="WP_149837916.1">
    <property type="nucleotide sequence ID" value="NZ_VUOC01000002.1"/>
</dbReference>
<dbReference type="Proteomes" id="UP000324611">
    <property type="component" value="Unassembled WGS sequence"/>
</dbReference>
<keyword evidence="3" id="KW-1185">Reference proteome</keyword>
<keyword evidence="1" id="KW-0732">Signal</keyword>
<evidence type="ECO:0000256" key="1">
    <source>
        <dbReference type="SAM" id="SignalP"/>
    </source>
</evidence>
<name>A0A5B2VWL3_9BACT</name>
<reference evidence="2 3" key="2">
    <citation type="submission" date="2019-09" db="EMBL/GenBank/DDBJ databases">
        <authorList>
            <person name="Jin C."/>
        </authorList>
    </citation>
    <scope>NUCLEOTIDE SEQUENCE [LARGE SCALE GENOMIC DNA]</scope>
    <source>
        <strain evidence="2 3">BN140078</strain>
    </source>
</reference>
<gene>
    <name evidence="2" type="ORF">F0L74_11005</name>
</gene>
<proteinExistence type="predicted"/>
<accession>A0A5B2VWL3</accession>
<evidence type="ECO:0000313" key="3">
    <source>
        <dbReference type="Proteomes" id="UP000324611"/>
    </source>
</evidence>
<feature type="chain" id="PRO_5023101396" evidence="1">
    <location>
        <begin position="21"/>
        <end position="1501"/>
    </location>
</feature>
<organism evidence="2 3">
    <name type="scientific">Chitinophaga agrisoli</name>
    <dbReference type="NCBI Taxonomy" id="2607653"/>
    <lineage>
        <taxon>Bacteria</taxon>
        <taxon>Pseudomonadati</taxon>
        <taxon>Bacteroidota</taxon>
        <taxon>Chitinophagia</taxon>
        <taxon>Chitinophagales</taxon>
        <taxon>Chitinophagaceae</taxon>
        <taxon>Chitinophaga</taxon>
    </lineage>
</organism>
<protein>
    <submittedName>
        <fullName evidence="2">Uncharacterized protein</fullName>
    </submittedName>
</protein>
<evidence type="ECO:0000313" key="2">
    <source>
        <dbReference type="EMBL" id="KAA2243040.1"/>
    </source>
</evidence>
<sequence>MRKTLYLFTLLAMASFMAAAAPFRTITPVTDSTAAATGAASLLPTLNDALALFDELDKDNNLIDNITPESLVKLPVGESRTLNNVQYTVGITQVKFNPNYAEFTAFLRIKIPQKNTTGKVKDLFFGAYGVKLSRTGGLIGDVKLSLLGDFPIDLGGGKSTLILKGAFDKDNNMVNNGEPVTYASIDCKGFKELSIAADVLFSRDILIPVDGGGQPMPTGQVKGSFRTIASDWNDIMVNLSLPAFQVNGLKDFNFTINQAVFDFSDLRNDPATVFPASYVQDYMPPGSPNVWRGVSISTLHIDLPGIFKKGDKAQPITIEGKNILIDNQGFTGLVSANNLVPIGEGSAGSWPFSIDKFSLELVANNLKGAGFGGRIKLPVDDKTELVYDALISPANEYLLTVKPKDSIQFGFLRASQVTLYRNSSVELRVKDGKFLPKATLNGKMTINATLKQDAPIDDDGVGKLADIEFQGLELQTVSPKIKIASFGYDGTISLGNFPASINNIEVAASNDEVRLGFGIDVHLSGEEDGGFRGDANLDIIGKLDSGKGLESWKFSKIRLNEIGVSFDNSGIALDGHIYIFEDDPTYGKGFAGDLSMTLKKLSLTVTAKAVFGRLPDYRYWYADAFAQLGMAGIPIFPGFKINGIGGGAYQHMKLGGRAPAGTSGIGVTPTGFLYVPDNQVSFGFKASVGFATTSEKVVNGMATLEMAFSTGGGLRYIHFDGTAKFIKDLPLDQFNKLAKNMEKLGFSDEEGKNQYESERKAMGNDAAITAVASLDIDFVNSSLHGVFEVYLSAGPLRGVGAGDLAGSCVMHFDPEIWYIHIGRPDNRIGIKFGLGPINIQTGAYLMVGKEIPGSPPPPAIVASILGVEAGELDYMRDLNALDKGSGFAFGADFSLSTGDLTFLIFYAKFDAGFGFDIMLKDYGEDVHCKGSNEPIGINGWYANGQAYGYFQGDIGLKIKLFFKTKKISILKVGAAVLVQAKLPNPFWMRGYVGGYYSVLGGLVKGRVNFKVTMGQECELVGGSPLDGIKVISDLTPKEQSTEVDVFEAPQAVFNMAVEKEIELDDDAGNPKKYRVKLEKFEMNNNGANISGQLKWNDGKDAVAFYSDEILPPHATIKALVQVSFEELVGSSWRPVMDNGQRALESKEVSFTTGEAPESIPMSNVQYTYPVVDQEHFFPTESNQGYIQLRRGQSYLFDKSAGWQQELHFKAANGQITNPGFSYDAANKQLVWSSPALTNQAKYTLEIVNLPPAGSTPQQVTQGYTAANTGDTQAEGGETDIRDNKASGALTNTATGEKMILTYNFSTSQYNSFAQKMSAVSITKVIREPIFLPDVHALQTFINTIEVFDEKELTGSEFSDGQPLIKGEAVLDGEPYFEQDIKPLIYSNYPYNGMVNLPRESNQSLIPSWAILPIETYLLYPDGGRLPYRYHLPNQYKTDLVEIQTQLVSKAIYTPLPAQYKPLLNAIFPVIRQGTYKMKLTYMLPGQKPGTSTVISMYNPIQ</sequence>
<reference evidence="2 3" key="1">
    <citation type="submission" date="2019-09" db="EMBL/GenBank/DDBJ databases">
        <title>Chitinophaga ginsengihumi sp. nov., isolated from soil of ginseng rhizosphere.</title>
        <authorList>
            <person name="Lee J."/>
        </authorList>
    </citation>
    <scope>NUCLEOTIDE SEQUENCE [LARGE SCALE GENOMIC DNA]</scope>
    <source>
        <strain evidence="2 3">BN140078</strain>
    </source>
</reference>
<dbReference type="EMBL" id="VUOC01000002">
    <property type="protein sequence ID" value="KAA2243040.1"/>
    <property type="molecule type" value="Genomic_DNA"/>
</dbReference>
<feature type="signal peptide" evidence="1">
    <location>
        <begin position="1"/>
        <end position="20"/>
    </location>
</feature>
<comment type="caution">
    <text evidence="2">The sequence shown here is derived from an EMBL/GenBank/DDBJ whole genome shotgun (WGS) entry which is preliminary data.</text>
</comment>